<dbReference type="GeneID" id="36325158"/>
<evidence type="ECO:0000313" key="1">
    <source>
        <dbReference type="EMBL" id="OSX67680.1"/>
    </source>
</evidence>
<dbReference type="EMBL" id="KZ110591">
    <property type="protein sequence ID" value="OSX67680.1"/>
    <property type="molecule type" value="Genomic_DNA"/>
</dbReference>
<protein>
    <recommendedName>
        <fullName evidence="3">F-box domain-containing protein</fullName>
    </recommendedName>
</protein>
<dbReference type="InterPro" id="IPR032675">
    <property type="entry name" value="LRR_dom_sf"/>
</dbReference>
<evidence type="ECO:0008006" key="3">
    <source>
        <dbReference type="Google" id="ProtNLM"/>
    </source>
</evidence>
<proteinExistence type="predicted"/>
<sequence length="507" mass="57365">MDVVWDSLITPGPLMHTFPPDSWTTETRVTRAEGEFIVASFVRPLVPDDFARFLLYAPRVKSLGGHGRNVCLGQSSKLRLAEAALHILEVAKPPGPPLPNLHSLEYDGLFLDIGGIAVPAMRIFFGPRLMSVKLWAHAKRHEDASIQMLKELAEKSPQIEQASFMFFADCPRVSAVLPDVIGKLHYLTTFETHLVVPHDALLLLAALPNLRKMGVVLRKSDELVKVLEAYCSNTVHGSPFCALEEVELYARRLPTITAFLPYISSHKLTHMRAFPDRAPLVPYAKDFFHSLTTHHMRETLHSLALEAWISIEDLEPYLLTRETLEPLLQLNLTVLHSDGCPIDVDNDMLAAMAQAWPNLERIDLESFRGSSISPPKATLLGLIPLLQHCPRLKTVGVVMDAEHLTAEVLLAVPPSDLAEDSRVKYLKVGNSKISDPTFVATFLSSLLPNLEDIRTAWPDRRYHEDVKEEDMEQWHRWTQCLFMARELVKIRKQERRWYLTTKTIAEH</sequence>
<keyword evidence="2" id="KW-1185">Reference proteome</keyword>
<dbReference type="RefSeq" id="XP_024344474.1">
    <property type="nucleotide sequence ID" value="XM_024480208.1"/>
</dbReference>
<dbReference type="AlphaFoldDB" id="A0A1X6NGP4"/>
<evidence type="ECO:0000313" key="2">
    <source>
        <dbReference type="Proteomes" id="UP000194127"/>
    </source>
</evidence>
<accession>A0A1X6NGP4</accession>
<gene>
    <name evidence="1" type="ORF">POSPLADRAFT_1051809</name>
</gene>
<organism evidence="1 2">
    <name type="scientific">Postia placenta MAD-698-R-SB12</name>
    <dbReference type="NCBI Taxonomy" id="670580"/>
    <lineage>
        <taxon>Eukaryota</taxon>
        <taxon>Fungi</taxon>
        <taxon>Dikarya</taxon>
        <taxon>Basidiomycota</taxon>
        <taxon>Agaricomycotina</taxon>
        <taxon>Agaricomycetes</taxon>
        <taxon>Polyporales</taxon>
        <taxon>Adustoporiaceae</taxon>
        <taxon>Rhodonia</taxon>
    </lineage>
</organism>
<dbReference type="Gene3D" id="3.80.10.10">
    <property type="entry name" value="Ribonuclease Inhibitor"/>
    <property type="match status" value="1"/>
</dbReference>
<dbReference type="STRING" id="670580.A0A1X6NGP4"/>
<name>A0A1X6NGP4_9APHY</name>
<dbReference type="OrthoDB" id="2800603at2759"/>
<reference evidence="1 2" key="1">
    <citation type="submission" date="2017-04" db="EMBL/GenBank/DDBJ databases">
        <title>Genome Sequence of the Model Brown-Rot Fungus Postia placenta SB12.</title>
        <authorList>
            <consortium name="DOE Joint Genome Institute"/>
            <person name="Gaskell J."/>
            <person name="Kersten P."/>
            <person name="Larrondo L.F."/>
            <person name="Canessa P."/>
            <person name="Martinez D."/>
            <person name="Hibbett D."/>
            <person name="Schmoll M."/>
            <person name="Kubicek C.P."/>
            <person name="Martinez A.T."/>
            <person name="Yadav J."/>
            <person name="Master E."/>
            <person name="Magnuson J.K."/>
            <person name="James T."/>
            <person name="Yaver D."/>
            <person name="Berka R."/>
            <person name="Labutti K."/>
            <person name="Lipzen A."/>
            <person name="Aerts A."/>
            <person name="Barry K."/>
            <person name="Henrissat B."/>
            <person name="Blanchette R."/>
            <person name="Grigoriev I."/>
            <person name="Cullen D."/>
        </authorList>
    </citation>
    <scope>NUCLEOTIDE SEQUENCE [LARGE SCALE GENOMIC DNA]</scope>
    <source>
        <strain evidence="1 2">MAD-698-R-SB12</strain>
    </source>
</reference>
<dbReference type="Proteomes" id="UP000194127">
    <property type="component" value="Unassembled WGS sequence"/>
</dbReference>